<organism evidence="1">
    <name type="scientific">Anguilla anguilla</name>
    <name type="common">European freshwater eel</name>
    <name type="synonym">Muraena anguilla</name>
    <dbReference type="NCBI Taxonomy" id="7936"/>
    <lineage>
        <taxon>Eukaryota</taxon>
        <taxon>Metazoa</taxon>
        <taxon>Chordata</taxon>
        <taxon>Craniata</taxon>
        <taxon>Vertebrata</taxon>
        <taxon>Euteleostomi</taxon>
        <taxon>Actinopterygii</taxon>
        <taxon>Neopterygii</taxon>
        <taxon>Teleostei</taxon>
        <taxon>Anguilliformes</taxon>
        <taxon>Anguillidae</taxon>
        <taxon>Anguilla</taxon>
    </lineage>
</organism>
<accession>A0A0E9S4M3</accession>
<proteinExistence type="predicted"/>
<dbReference type="EMBL" id="GBXM01072223">
    <property type="protein sequence ID" value="JAH36354.1"/>
    <property type="molecule type" value="Transcribed_RNA"/>
</dbReference>
<protein>
    <submittedName>
        <fullName evidence="1">Uncharacterized protein</fullName>
    </submittedName>
</protein>
<dbReference type="AlphaFoldDB" id="A0A0E9S4M3"/>
<reference evidence="1" key="1">
    <citation type="submission" date="2014-11" db="EMBL/GenBank/DDBJ databases">
        <authorList>
            <person name="Amaro Gonzalez C."/>
        </authorList>
    </citation>
    <scope>NUCLEOTIDE SEQUENCE</scope>
</reference>
<sequence length="59" mass="6398">MEFLPGGLMGNSFEPPPPPVQPVCLLLTGVSSRCLGRTVRCIRNVSLAHFCKTLILQDS</sequence>
<name>A0A0E9S4M3_ANGAN</name>
<reference evidence="1" key="2">
    <citation type="journal article" date="2015" name="Fish Shellfish Immunol.">
        <title>Early steps in the European eel (Anguilla anguilla)-Vibrio vulnificus interaction in the gills: Role of the RtxA13 toxin.</title>
        <authorList>
            <person name="Callol A."/>
            <person name="Pajuelo D."/>
            <person name="Ebbesson L."/>
            <person name="Teles M."/>
            <person name="MacKenzie S."/>
            <person name="Amaro C."/>
        </authorList>
    </citation>
    <scope>NUCLEOTIDE SEQUENCE</scope>
</reference>
<evidence type="ECO:0000313" key="1">
    <source>
        <dbReference type="EMBL" id="JAH36354.1"/>
    </source>
</evidence>